<sequence>MRIYTLSHGDITSPVYARVAADASSTPYVDGTTFEPGDLFVIDALTCSPDEVKLGYPAIDAGAAVLLLDADDDHKKALSGSIGFRSHGASRGYHVIRRKDDDGVVRCFISEVGDSTAPASLYCASGTGNKESGNDVVNPLATVYENQPQTTPMTQTDLDFFAKSLTTAAVATTAGSSPPEGLVWYNWVYSRTHTFTASGSYNSDADLGPPPSKTITTYLTYVIQGALNNATQSGAFQYLGLQETGIFQNNGMASNTDTSCGWTLGSICPIFTVPSSLVWYQSSPSNTNNVSTVTTGSSVTVGFNAGNTGGSGNASYTYSNSVTENITDWYITQQTATNWVYGQNTPFDGNTTDPSEINNSRGWNGTIDTSTFPTISTSSLQFAASAVWKTNQVITDEVTISTSNRMRVDYIMVDKVLGFGNAWADWWYQNPPGDSFSIDMSILT</sequence>
<name>A0A9X4BHH0_9GAMM</name>
<keyword evidence="2" id="KW-1185">Reference proteome</keyword>
<organism evidence="1 2">
    <name type="scientific">Tahibacter soli</name>
    <dbReference type="NCBI Taxonomy" id="2983605"/>
    <lineage>
        <taxon>Bacteria</taxon>
        <taxon>Pseudomonadati</taxon>
        <taxon>Pseudomonadota</taxon>
        <taxon>Gammaproteobacteria</taxon>
        <taxon>Lysobacterales</taxon>
        <taxon>Rhodanobacteraceae</taxon>
        <taxon>Tahibacter</taxon>
    </lineage>
</organism>
<protein>
    <submittedName>
        <fullName evidence="1">Uncharacterized protein</fullName>
    </submittedName>
</protein>
<proteinExistence type="predicted"/>
<gene>
    <name evidence="1" type="ORF">OD750_007490</name>
</gene>
<evidence type="ECO:0000313" key="2">
    <source>
        <dbReference type="Proteomes" id="UP001139971"/>
    </source>
</evidence>
<dbReference type="RefSeq" id="WP_272841849.1">
    <property type="nucleotide sequence ID" value="NZ_JAOVZO020000008.1"/>
</dbReference>
<accession>A0A9X4BHH0</accession>
<evidence type="ECO:0000313" key="1">
    <source>
        <dbReference type="EMBL" id="MDC8012388.1"/>
    </source>
</evidence>
<dbReference type="AlphaFoldDB" id="A0A9X4BHH0"/>
<reference evidence="1" key="1">
    <citation type="submission" date="2023-02" db="EMBL/GenBank/DDBJ databases">
        <title>Tahibacter soli sp. nov. isolated from soil.</title>
        <authorList>
            <person name="Baek J.H."/>
            <person name="Lee J.K."/>
            <person name="Choi D.G."/>
            <person name="Jeon C.O."/>
        </authorList>
    </citation>
    <scope>NUCLEOTIDE SEQUENCE</scope>
    <source>
        <strain evidence="1">BL</strain>
    </source>
</reference>
<dbReference type="Proteomes" id="UP001139971">
    <property type="component" value="Unassembled WGS sequence"/>
</dbReference>
<comment type="caution">
    <text evidence="1">The sequence shown here is derived from an EMBL/GenBank/DDBJ whole genome shotgun (WGS) entry which is preliminary data.</text>
</comment>
<dbReference type="EMBL" id="JAOVZO020000008">
    <property type="protein sequence ID" value="MDC8012388.1"/>
    <property type="molecule type" value="Genomic_DNA"/>
</dbReference>